<dbReference type="Ensembl" id="ENSPNYT00000025910.1">
    <property type="protein sequence ID" value="ENSPNYP00000025291.1"/>
    <property type="gene ID" value="ENSPNYG00000019081.1"/>
</dbReference>
<sequence>MPYLLLWPGLPRLCKSEPTSLGRHSCSSSLPNHHQACTPSPCRGSGHLGMQKRATLLCPIIPERPMNYWQRP</sequence>
<dbReference type="AlphaFoldDB" id="A0A3B4GVK0"/>
<dbReference type="GeneTree" id="ENSGT00940000177724"/>
<accession>A0A3B4GVK0</accession>
<evidence type="ECO:0000313" key="1">
    <source>
        <dbReference type="Ensembl" id="ENSPNYP00000025291.1"/>
    </source>
</evidence>
<reference evidence="1" key="1">
    <citation type="submission" date="2023-09" db="UniProtKB">
        <authorList>
            <consortium name="Ensembl"/>
        </authorList>
    </citation>
    <scope>IDENTIFICATION</scope>
</reference>
<protein>
    <submittedName>
        <fullName evidence="1">Uncharacterized protein</fullName>
    </submittedName>
</protein>
<proteinExistence type="predicted"/>
<name>A0A3B4GVK0_9CICH</name>
<organism evidence="1">
    <name type="scientific">Pundamilia nyererei</name>
    <dbReference type="NCBI Taxonomy" id="303518"/>
    <lineage>
        <taxon>Eukaryota</taxon>
        <taxon>Metazoa</taxon>
        <taxon>Chordata</taxon>
        <taxon>Craniata</taxon>
        <taxon>Vertebrata</taxon>
        <taxon>Euteleostomi</taxon>
        <taxon>Actinopterygii</taxon>
        <taxon>Neopterygii</taxon>
        <taxon>Teleostei</taxon>
        <taxon>Neoteleostei</taxon>
        <taxon>Acanthomorphata</taxon>
        <taxon>Ovalentaria</taxon>
        <taxon>Cichlomorphae</taxon>
        <taxon>Cichliformes</taxon>
        <taxon>Cichlidae</taxon>
        <taxon>African cichlids</taxon>
        <taxon>Pseudocrenilabrinae</taxon>
        <taxon>Haplochromini</taxon>
        <taxon>Pundamilia</taxon>
    </lineage>
</organism>